<evidence type="ECO:0000313" key="1">
    <source>
        <dbReference type="EMBL" id="MPN50385.1"/>
    </source>
</evidence>
<accession>A0A645IGH4</accession>
<dbReference type="EMBL" id="VSSQ01114527">
    <property type="protein sequence ID" value="MPN50385.1"/>
    <property type="molecule type" value="Genomic_DNA"/>
</dbReference>
<reference evidence="1" key="1">
    <citation type="submission" date="2019-08" db="EMBL/GenBank/DDBJ databases">
        <authorList>
            <person name="Kucharzyk K."/>
            <person name="Murdoch R.W."/>
            <person name="Higgins S."/>
            <person name="Loffler F."/>
        </authorList>
    </citation>
    <scope>NUCLEOTIDE SEQUENCE</scope>
</reference>
<comment type="caution">
    <text evidence="1">The sequence shown here is derived from an EMBL/GenBank/DDBJ whole genome shotgun (WGS) entry which is preliminary data.</text>
</comment>
<dbReference type="AlphaFoldDB" id="A0A645IGH4"/>
<gene>
    <name evidence="1" type="ORF">SDC9_198011</name>
</gene>
<sequence>MFAVELAGAGPYRPSLCAVERTVGIAPVAKHGDFNRIASGNQPVKPDFPWRPGGDFRFPAVDCRQNGGAAPVAEPQFCAGTGMF</sequence>
<proteinExistence type="predicted"/>
<name>A0A645IGH4_9ZZZZ</name>
<organism evidence="1">
    <name type="scientific">bioreactor metagenome</name>
    <dbReference type="NCBI Taxonomy" id="1076179"/>
    <lineage>
        <taxon>unclassified sequences</taxon>
        <taxon>metagenomes</taxon>
        <taxon>ecological metagenomes</taxon>
    </lineage>
</organism>
<protein>
    <submittedName>
        <fullName evidence="1">Uncharacterized protein</fullName>
    </submittedName>
</protein>